<dbReference type="Proteomes" id="UP001451303">
    <property type="component" value="Unassembled WGS sequence"/>
</dbReference>
<name>A0ABR3DKJ2_NEUIN</name>
<feature type="region of interest" description="Disordered" evidence="1">
    <location>
        <begin position="117"/>
        <end position="147"/>
    </location>
</feature>
<accession>A0ABR3DKJ2</accession>
<sequence length="688" mass="80052">MIPYRRCCWPASSRLQPVTISSPRWHPHAFQRVQAAAYSIMPKRKKKEKITESLVDVDDSFFTSNSQKSGDIQGVEAGPDEPQVECPRVRRKEMRELRNRYFWKHWVQKHPNYVWNKAGRRDQQRSTNNKDGLHTKTNDESVVDYPETEAERRQERVNLWNTWVMNHPAFKHSKFGLLRSTGKFKGYGQASLMRDRANRVGRYFRTLRVGQGNNTFLRFQKIPVKDRLMKRLVRKIDFRSSKFRQAYFRRLRVGQIHNDFLKFHKVDLRRPQPGRIYLRSLRLGSNSKFDRFRKILFDADGDLKARRKKERRSSKDLTEDHWKTMTKKTSENITAEEKEEKLARGIPDHWTIEQWEYITKFPNHRTAEEWKRMRNFSSNLGHKRAIAKAVELETYQISDLVLELDAHDNPFVRLFNADDAAEQTKQWPHLDPDQQETVRHAISVAETVSESKTKWKSPLSLFDHRRITERDILSVAFLGIVSESTESQNHQTTSKSGTHEPSLGFLTMSDLLEIGVPVSYSTNPQRLTHLLLHRIEKAQFPAHQEVNLPSSSLTEALNQCSSFHQLRRIIAPLLHSEEGCFLISQCQDTILAACSSKNGYSVDDEYYVSTVFVFLRAIASRLAMMDLRFEIPADLWPTKYANLFFLECPGLVVAGADEQDGGSAGQLEKDEEEAQEEEGEELLQKDAD</sequence>
<proteinExistence type="predicted"/>
<comment type="caution">
    <text evidence="2">The sequence shown here is derived from an EMBL/GenBank/DDBJ whole genome shotgun (WGS) entry which is preliminary data.</text>
</comment>
<evidence type="ECO:0000256" key="1">
    <source>
        <dbReference type="SAM" id="MobiDB-lite"/>
    </source>
</evidence>
<feature type="compositionally biased region" description="Acidic residues" evidence="1">
    <location>
        <begin position="669"/>
        <end position="681"/>
    </location>
</feature>
<dbReference type="EMBL" id="JAVLET010000002">
    <property type="protein sequence ID" value="KAL0473200.1"/>
    <property type="molecule type" value="Genomic_DNA"/>
</dbReference>
<organism evidence="2 3">
    <name type="scientific">Neurospora intermedia</name>
    <dbReference type="NCBI Taxonomy" id="5142"/>
    <lineage>
        <taxon>Eukaryota</taxon>
        <taxon>Fungi</taxon>
        <taxon>Dikarya</taxon>
        <taxon>Ascomycota</taxon>
        <taxon>Pezizomycotina</taxon>
        <taxon>Sordariomycetes</taxon>
        <taxon>Sordariomycetidae</taxon>
        <taxon>Sordariales</taxon>
        <taxon>Sordariaceae</taxon>
        <taxon>Neurospora</taxon>
    </lineage>
</organism>
<gene>
    <name evidence="2" type="ORF">QR685DRAFT_166719</name>
</gene>
<reference evidence="2 3" key="1">
    <citation type="submission" date="2023-09" db="EMBL/GenBank/DDBJ databases">
        <title>Multi-omics analysis of a traditional fermented food reveals byproduct-associated fungal strains for waste-to-food upcycling.</title>
        <authorList>
            <consortium name="Lawrence Berkeley National Laboratory"/>
            <person name="Rekdal V.M."/>
            <person name="Villalobos-Escobedo J.M."/>
            <person name="Rodriguez-Valeron N."/>
            <person name="Garcia M.O."/>
            <person name="Vasquez D.P."/>
            <person name="Damayanti I."/>
            <person name="Sorensen P.M."/>
            <person name="Baidoo E.E."/>
            <person name="De Carvalho A.C."/>
            <person name="Riley R."/>
            <person name="Lipzen A."/>
            <person name="He G."/>
            <person name="Yan M."/>
            <person name="Haridas S."/>
            <person name="Daum C."/>
            <person name="Yoshinaga Y."/>
            <person name="Ng V."/>
            <person name="Grigoriev I.V."/>
            <person name="Munk R."/>
            <person name="Nuraida L."/>
            <person name="Wijaya C.H."/>
            <person name="Morales P.-C."/>
            <person name="Keasling J.D."/>
        </authorList>
    </citation>
    <scope>NUCLEOTIDE SEQUENCE [LARGE SCALE GENOMIC DNA]</scope>
    <source>
        <strain evidence="2 3">FGSC 2613</strain>
    </source>
</reference>
<keyword evidence="3" id="KW-1185">Reference proteome</keyword>
<protein>
    <submittedName>
        <fullName evidence="2">Uncharacterized protein</fullName>
    </submittedName>
</protein>
<evidence type="ECO:0000313" key="2">
    <source>
        <dbReference type="EMBL" id="KAL0473200.1"/>
    </source>
</evidence>
<feature type="region of interest" description="Disordered" evidence="1">
    <location>
        <begin position="657"/>
        <end position="688"/>
    </location>
</feature>
<evidence type="ECO:0000313" key="3">
    <source>
        <dbReference type="Proteomes" id="UP001451303"/>
    </source>
</evidence>